<dbReference type="PANTHER" id="PTHR45641:SF19">
    <property type="entry name" value="NEPHROCYSTIN-3"/>
    <property type="match status" value="1"/>
</dbReference>
<dbReference type="AlphaFoldDB" id="A0A813ZVR0"/>
<evidence type="ECO:0000256" key="4">
    <source>
        <dbReference type="SAM" id="Coils"/>
    </source>
</evidence>
<dbReference type="SUPFAM" id="SSF56399">
    <property type="entry name" value="ADP-ribosylation"/>
    <property type="match status" value="1"/>
</dbReference>
<gene>
    <name evidence="8" type="ORF">FNK824_LOCUS9294</name>
    <name evidence="7" type="ORF">SEV965_LOCUS5798</name>
</gene>
<evidence type="ECO:0000313" key="9">
    <source>
        <dbReference type="Proteomes" id="UP000663889"/>
    </source>
</evidence>
<dbReference type="Pfam" id="PF13424">
    <property type="entry name" value="TPR_12"/>
    <property type="match status" value="1"/>
</dbReference>
<evidence type="ECO:0000313" key="7">
    <source>
        <dbReference type="EMBL" id="CAF0904231.1"/>
    </source>
</evidence>
<dbReference type="EMBL" id="CAJNOU010000180">
    <property type="protein sequence ID" value="CAF0904231.1"/>
    <property type="molecule type" value="Genomic_DNA"/>
</dbReference>
<organism evidence="7 9">
    <name type="scientific">Rotaria sordida</name>
    <dbReference type="NCBI Taxonomy" id="392033"/>
    <lineage>
        <taxon>Eukaryota</taxon>
        <taxon>Metazoa</taxon>
        <taxon>Spiralia</taxon>
        <taxon>Gnathifera</taxon>
        <taxon>Rotifera</taxon>
        <taxon>Eurotatoria</taxon>
        <taxon>Bdelloidea</taxon>
        <taxon>Philodinida</taxon>
        <taxon>Philodinidae</taxon>
        <taxon>Rotaria</taxon>
    </lineage>
</organism>
<dbReference type="InterPro" id="IPR019734">
    <property type="entry name" value="TPR_rpt"/>
</dbReference>
<evidence type="ECO:0000256" key="3">
    <source>
        <dbReference type="PROSITE-ProRule" id="PRU00339"/>
    </source>
</evidence>
<name>A0A813ZVR0_9BILA</name>
<accession>A0A813ZVR0</accession>
<dbReference type="Gene3D" id="3.90.176.10">
    <property type="entry name" value="Toxin ADP-ribosyltransferase, Chain A, domain 1"/>
    <property type="match status" value="1"/>
</dbReference>
<keyword evidence="2 3" id="KW-0802">TPR repeat</keyword>
<dbReference type="InterPro" id="IPR011990">
    <property type="entry name" value="TPR-like_helical_dom_sf"/>
</dbReference>
<dbReference type="SMART" id="SM00028">
    <property type="entry name" value="TPR"/>
    <property type="match status" value="4"/>
</dbReference>
<evidence type="ECO:0000256" key="1">
    <source>
        <dbReference type="ARBA" id="ARBA00022737"/>
    </source>
</evidence>
<dbReference type="InterPro" id="IPR003540">
    <property type="entry name" value="ADP-ribosyltransferase"/>
</dbReference>
<dbReference type="PANTHER" id="PTHR45641">
    <property type="entry name" value="TETRATRICOPEPTIDE REPEAT PROTEIN (AFU_ORTHOLOGUE AFUA_6G03870)"/>
    <property type="match status" value="1"/>
</dbReference>
<evidence type="ECO:0000256" key="5">
    <source>
        <dbReference type="SAM" id="MobiDB-lite"/>
    </source>
</evidence>
<sequence>MHEEEFEILKANIGNLISPNGFFSTSKDLNVALIFAGEDDFENKSILFEIRLDPTKIKNKTIVGAPIENFSRFPEEKEVLFSIGTTFRIENIMYDVKLKIWRVSLTLTDDGLEHVQQHVNSMRKDLAETNPTRLFGKLLIDMGQYLRAERYYELILNSLPKNHEDFPSLYHGLEYTHYVRGNYTQALKYDKVAYEIRKQTLPENHLDIARSSLNLGCDYIRNGDHKTAMELLMEALRIRQQNYSEQDHVNIAIVCAAIGDNYIHLCDYENAFNFLTKALEMFKRVLPSEHAKIASTLIKIGNLWEKQGFYDRALEQYHSAHSMAVKIMPSEHPTLQKYFERIIYIHIMLRIINSSNRALAQRIVRPILTVTRAEIGTDAEAGSVASGNDAFSKKEHAEESRWARRHDAEQIAKYRAERSSGNRQTTAQGTLQQRLGALEAEKRRIEQEIEQIKRQQC</sequence>
<protein>
    <recommendedName>
        <fullName evidence="6">ADP ribosyltransferase domain-containing protein</fullName>
    </recommendedName>
</protein>
<dbReference type="PROSITE" id="PS50005">
    <property type="entry name" value="TPR"/>
    <property type="match status" value="1"/>
</dbReference>
<dbReference type="Pfam" id="PF13374">
    <property type="entry name" value="TPR_10"/>
    <property type="match status" value="1"/>
</dbReference>
<proteinExistence type="predicted"/>
<keyword evidence="1" id="KW-0677">Repeat</keyword>
<feature type="coiled-coil region" evidence="4">
    <location>
        <begin position="428"/>
        <end position="455"/>
    </location>
</feature>
<evidence type="ECO:0000256" key="2">
    <source>
        <dbReference type="ARBA" id="ARBA00022803"/>
    </source>
</evidence>
<keyword evidence="4" id="KW-0175">Coiled coil</keyword>
<dbReference type="Pfam" id="PF03496">
    <property type="entry name" value="ADPrib_exo_Tox"/>
    <property type="match status" value="1"/>
</dbReference>
<evidence type="ECO:0000259" key="6">
    <source>
        <dbReference type="Pfam" id="PF03496"/>
    </source>
</evidence>
<reference evidence="7" key="1">
    <citation type="submission" date="2021-02" db="EMBL/GenBank/DDBJ databases">
        <authorList>
            <person name="Nowell W R."/>
        </authorList>
    </citation>
    <scope>NUCLEOTIDE SEQUENCE</scope>
</reference>
<feature type="domain" description="ADP ribosyltransferase" evidence="6">
    <location>
        <begin position="13"/>
        <end position="93"/>
    </location>
</feature>
<dbReference type="Proteomes" id="UP000663874">
    <property type="component" value="Unassembled WGS sequence"/>
</dbReference>
<evidence type="ECO:0000313" key="8">
    <source>
        <dbReference type="EMBL" id="CAF3703039.1"/>
    </source>
</evidence>
<dbReference type="GO" id="GO:0005576">
    <property type="term" value="C:extracellular region"/>
    <property type="evidence" value="ECO:0007669"/>
    <property type="project" value="InterPro"/>
</dbReference>
<dbReference type="Proteomes" id="UP000663889">
    <property type="component" value="Unassembled WGS sequence"/>
</dbReference>
<dbReference type="Gene3D" id="1.20.5.500">
    <property type="entry name" value="Single helix bin"/>
    <property type="match status" value="1"/>
</dbReference>
<dbReference type="Gene3D" id="1.25.40.10">
    <property type="entry name" value="Tetratricopeptide repeat domain"/>
    <property type="match status" value="2"/>
</dbReference>
<feature type="compositionally biased region" description="Basic and acidic residues" evidence="5">
    <location>
        <begin position="391"/>
        <end position="406"/>
    </location>
</feature>
<dbReference type="SUPFAM" id="SSF48452">
    <property type="entry name" value="TPR-like"/>
    <property type="match status" value="2"/>
</dbReference>
<feature type="region of interest" description="Disordered" evidence="5">
    <location>
        <begin position="381"/>
        <end position="406"/>
    </location>
</feature>
<dbReference type="PROSITE" id="PS51996">
    <property type="entry name" value="TR_MART"/>
    <property type="match status" value="1"/>
</dbReference>
<dbReference type="EMBL" id="CAJOBE010000966">
    <property type="protein sequence ID" value="CAF3703039.1"/>
    <property type="molecule type" value="Genomic_DNA"/>
</dbReference>
<comment type="caution">
    <text evidence="7">The sequence shown here is derived from an EMBL/GenBank/DDBJ whole genome shotgun (WGS) entry which is preliminary data.</text>
</comment>
<feature type="repeat" description="TPR" evidence="3">
    <location>
        <begin position="209"/>
        <end position="242"/>
    </location>
</feature>